<dbReference type="Pfam" id="PF00445">
    <property type="entry name" value="Ribonuclease_T2"/>
    <property type="match status" value="1"/>
</dbReference>
<dbReference type="CDD" id="cd01061">
    <property type="entry name" value="RNase_T2_euk"/>
    <property type="match status" value="1"/>
</dbReference>
<dbReference type="PROSITE" id="PS00530">
    <property type="entry name" value="RNASE_T2_1"/>
    <property type="match status" value="1"/>
</dbReference>
<feature type="transmembrane region" description="Helical" evidence="8">
    <location>
        <begin position="9"/>
        <end position="25"/>
    </location>
</feature>
<evidence type="ECO:0000256" key="3">
    <source>
        <dbReference type="ARBA" id="ARBA00022759"/>
    </source>
</evidence>
<evidence type="ECO:0000256" key="8">
    <source>
        <dbReference type="SAM" id="Phobius"/>
    </source>
</evidence>
<evidence type="ECO:0000256" key="1">
    <source>
        <dbReference type="ARBA" id="ARBA00007469"/>
    </source>
</evidence>
<dbReference type="InterPro" id="IPR018188">
    <property type="entry name" value="RNase_T2_His_AS_1"/>
</dbReference>
<dbReference type="PANTHER" id="PTHR11240">
    <property type="entry name" value="RIBONUCLEASE T2"/>
    <property type="match status" value="1"/>
</dbReference>
<comment type="similarity">
    <text evidence="1 7">Belongs to the RNase T2 family.</text>
</comment>
<keyword evidence="8" id="KW-0812">Transmembrane</keyword>
<dbReference type="GO" id="GO:0006401">
    <property type="term" value="P:RNA catabolic process"/>
    <property type="evidence" value="ECO:0007669"/>
    <property type="project" value="TreeGrafter"/>
</dbReference>
<keyword evidence="5" id="KW-1015">Disulfide bond</keyword>
<dbReference type="Gene3D" id="3.90.730.10">
    <property type="entry name" value="Ribonuclease T2-like"/>
    <property type="match status" value="1"/>
</dbReference>
<dbReference type="GO" id="GO:0016787">
    <property type="term" value="F:hydrolase activity"/>
    <property type="evidence" value="ECO:0007669"/>
    <property type="project" value="UniProtKB-KW"/>
</dbReference>
<comment type="caution">
    <text evidence="9">The sequence shown here is derived from an EMBL/GenBank/DDBJ whole genome shotgun (WGS) entry which is preliminary data.</text>
</comment>
<dbReference type="EMBL" id="JARAOO010000004">
    <property type="protein sequence ID" value="KAJ7970773.1"/>
    <property type="molecule type" value="Genomic_DNA"/>
</dbReference>
<dbReference type="GO" id="GO:0005576">
    <property type="term" value="C:extracellular region"/>
    <property type="evidence" value="ECO:0007669"/>
    <property type="project" value="TreeGrafter"/>
</dbReference>
<dbReference type="PANTHER" id="PTHR11240:SF75">
    <property type="entry name" value="RIBONUCLEASE 3"/>
    <property type="match status" value="1"/>
</dbReference>
<gene>
    <name evidence="9" type="ORF">O6P43_008902</name>
</gene>
<dbReference type="InterPro" id="IPR036430">
    <property type="entry name" value="RNase_T2-like_sf"/>
</dbReference>
<dbReference type="KEGG" id="qsa:O6P43_008902"/>
<evidence type="ECO:0000313" key="9">
    <source>
        <dbReference type="EMBL" id="KAJ7970773.1"/>
    </source>
</evidence>
<keyword evidence="6" id="KW-0456">Lyase</keyword>
<evidence type="ECO:0000256" key="4">
    <source>
        <dbReference type="ARBA" id="ARBA00022801"/>
    </source>
</evidence>
<evidence type="ECO:0000256" key="5">
    <source>
        <dbReference type="ARBA" id="ARBA00023157"/>
    </source>
</evidence>
<keyword evidence="8" id="KW-1133">Transmembrane helix</keyword>
<protein>
    <submittedName>
        <fullName evidence="9">Ribonuclease</fullName>
    </submittedName>
</protein>
<proteinExistence type="inferred from homology"/>
<dbReference type="Proteomes" id="UP001163823">
    <property type="component" value="Chromosome 4"/>
</dbReference>
<evidence type="ECO:0000256" key="2">
    <source>
        <dbReference type="ARBA" id="ARBA00022722"/>
    </source>
</evidence>
<organism evidence="9 10">
    <name type="scientific">Quillaja saponaria</name>
    <name type="common">Soap bark tree</name>
    <dbReference type="NCBI Taxonomy" id="32244"/>
    <lineage>
        <taxon>Eukaryota</taxon>
        <taxon>Viridiplantae</taxon>
        <taxon>Streptophyta</taxon>
        <taxon>Embryophyta</taxon>
        <taxon>Tracheophyta</taxon>
        <taxon>Spermatophyta</taxon>
        <taxon>Magnoliopsida</taxon>
        <taxon>eudicotyledons</taxon>
        <taxon>Gunneridae</taxon>
        <taxon>Pentapetalae</taxon>
        <taxon>rosids</taxon>
        <taxon>fabids</taxon>
        <taxon>Fabales</taxon>
        <taxon>Quillajaceae</taxon>
        <taxon>Quillaja</taxon>
    </lineage>
</organism>
<keyword evidence="2" id="KW-0540">Nuclease</keyword>
<sequence length="271" mass="31776">MKCNLRRRFLFLYLIVFVIIIILWFRPRPNAQKFDYFKLALQWPNSYCLLDYVTCRPAEPPQNFTIHGLWPQKNDGSELRNCDVKITMPDQILDNMRQKLLEYWPNLQNQNNWNKCKDFWKGQWTFHGTCSLPEFDQQRYLDTAINRKNDYDLLNDLDSAGIKPDGTAYDPIKICEAVKGRTTKVPIIKCFKEKSSGNVIFHEIHLCINDNGQDYQDCEKLTQCKYSLRGCPRNIKAIFPPMPPPSPPSVADYLQEAWDSKLEDAAELKLK</sequence>
<dbReference type="GO" id="GO:0003723">
    <property type="term" value="F:RNA binding"/>
    <property type="evidence" value="ECO:0007669"/>
    <property type="project" value="InterPro"/>
</dbReference>
<keyword evidence="10" id="KW-1185">Reference proteome</keyword>
<keyword evidence="3" id="KW-0255">Endonuclease</keyword>
<keyword evidence="4" id="KW-0378">Hydrolase</keyword>
<evidence type="ECO:0000313" key="10">
    <source>
        <dbReference type="Proteomes" id="UP001163823"/>
    </source>
</evidence>
<dbReference type="InterPro" id="IPR033697">
    <property type="entry name" value="Ribonuclease_T2_eukaryotic"/>
</dbReference>
<reference evidence="9" key="1">
    <citation type="journal article" date="2023" name="Science">
        <title>Elucidation of the pathway for biosynthesis of saponin adjuvants from the soapbark tree.</title>
        <authorList>
            <person name="Reed J."/>
            <person name="Orme A."/>
            <person name="El-Demerdash A."/>
            <person name="Owen C."/>
            <person name="Martin L.B.B."/>
            <person name="Misra R.C."/>
            <person name="Kikuchi S."/>
            <person name="Rejzek M."/>
            <person name="Martin A.C."/>
            <person name="Harkess A."/>
            <person name="Leebens-Mack J."/>
            <person name="Louveau T."/>
            <person name="Stephenson M.J."/>
            <person name="Osbourn A."/>
        </authorList>
    </citation>
    <scope>NUCLEOTIDE SEQUENCE</scope>
    <source>
        <strain evidence="9">S10</strain>
    </source>
</reference>
<name>A0AAD7M6U3_QUISA</name>
<keyword evidence="8" id="KW-0472">Membrane</keyword>
<evidence type="ECO:0000256" key="6">
    <source>
        <dbReference type="ARBA" id="ARBA00023239"/>
    </source>
</evidence>
<evidence type="ECO:0000256" key="7">
    <source>
        <dbReference type="RuleBase" id="RU004328"/>
    </source>
</evidence>
<accession>A0AAD7M6U3</accession>
<dbReference type="GO" id="GO:0033897">
    <property type="term" value="F:ribonuclease T2 activity"/>
    <property type="evidence" value="ECO:0007669"/>
    <property type="project" value="InterPro"/>
</dbReference>
<dbReference type="SUPFAM" id="SSF55895">
    <property type="entry name" value="Ribonuclease Rh-like"/>
    <property type="match status" value="1"/>
</dbReference>
<dbReference type="InterPro" id="IPR001568">
    <property type="entry name" value="RNase_T2-like"/>
</dbReference>
<dbReference type="AlphaFoldDB" id="A0AAD7M6U3"/>